<feature type="transmembrane region" description="Helical" evidence="1">
    <location>
        <begin position="12"/>
        <end position="30"/>
    </location>
</feature>
<keyword evidence="3" id="KW-1185">Reference proteome</keyword>
<reference evidence="3" key="1">
    <citation type="submission" date="2014-05" db="EMBL/GenBank/DDBJ databases">
        <authorList>
            <person name="Kube M."/>
        </authorList>
    </citation>
    <scope>NUCLEOTIDE SEQUENCE [LARGE SCALE GENOMIC DNA]</scope>
</reference>
<gene>
    <name evidence="2" type="ORF">Aocu_04330</name>
</gene>
<proteinExistence type="predicted"/>
<dbReference type="STRING" id="35623.Aocu_04330"/>
<sequence>MKQRARYIYKDHLFHLSIFLMGVLLYLTLSPFIKDIVYILFIAIYLINVIYLKINFIYPEMNNIHTWINDRFKWIKEMLTILLSFIVIKTLVIGYDEGLIHWLFLILTYIEAHMLVDIWYKLTFLEKSNYRSNEEKFFMRFMHAFNFLGLVGVLLTHHYMESFYSLNTIIEVHLSYIIFIALPSYFIKYGVELYKVYV</sequence>
<keyword evidence="1" id="KW-1133">Transmembrane helix</keyword>
<evidence type="ECO:0000256" key="1">
    <source>
        <dbReference type="SAM" id="Phobius"/>
    </source>
</evidence>
<accession>A0A061AG05</accession>
<dbReference type="EMBL" id="LK028559">
    <property type="protein sequence ID" value="CDR30506.1"/>
    <property type="molecule type" value="Genomic_DNA"/>
</dbReference>
<dbReference type="PATRIC" id="fig|35623.3.peg.434"/>
<dbReference type="HOGENOM" id="CLU_1375604_0_0_14"/>
<feature type="transmembrane region" description="Helical" evidence="1">
    <location>
        <begin position="74"/>
        <end position="93"/>
    </location>
</feature>
<dbReference type="AlphaFoldDB" id="A0A061AG05"/>
<keyword evidence="1" id="KW-0812">Transmembrane</keyword>
<feature type="transmembrane region" description="Helical" evidence="1">
    <location>
        <begin position="166"/>
        <end position="187"/>
    </location>
</feature>
<organism evidence="2 3">
    <name type="scientific">Acholeplasma oculi</name>
    <dbReference type="NCBI Taxonomy" id="35623"/>
    <lineage>
        <taxon>Bacteria</taxon>
        <taxon>Bacillati</taxon>
        <taxon>Mycoplasmatota</taxon>
        <taxon>Mollicutes</taxon>
        <taxon>Acholeplasmatales</taxon>
        <taxon>Acholeplasmataceae</taxon>
        <taxon>Acholeplasma</taxon>
    </lineage>
</organism>
<keyword evidence="1" id="KW-0472">Membrane</keyword>
<dbReference type="KEGG" id="aoc:Aocu_04330"/>
<name>A0A061AG05_9MOLU</name>
<evidence type="ECO:0000313" key="3">
    <source>
        <dbReference type="Proteomes" id="UP000032434"/>
    </source>
</evidence>
<feature type="transmembrane region" description="Helical" evidence="1">
    <location>
        <begin position="36"/>
        <end position="54"/>
    </location>
</feature>
<protein>
    <submittedName>
        <fullName evidence="2">Uncharacterized protein</fullName>
    </submittedName>
</protein>
<dbReference type="RefSeq" id="WP_045749047.1">
    <property type="nucleotide sequence ID" value="NZ_FUZK01000003.1"/>
</dbReference>
<evidence type="ECO:0000313" key="2">
    <source>
        <dbReference type="EMBL" id="CDR30506.1"/>
    </source>
</evidence>
<feature type="transmembrane region" description="Helical" evidence="1">
    <location>
        <begin position="141"/>
        <end position="160"/>
    </location>
</feature>
<dbReference type="Proteomes" id="UP000032434">
    <property type="component" value="Chromosome 1"/>
</dbReference>
<feature type="transmembrane region" description="Helical" evidence="1">
    <location>
        <begin position="99"/>
        <end position="120"/>
    </location>
</feature>
<dbReference type="InParanoid" id="A0A061AG05"/>